<evidence type="ECO:0000313" key="4">
    <source>
        <dbReference type="Proteomes" id="UP001551210"/>
    </source>
</evidence>
<comment type="caution">
    <text evidence="3">The sequence shown here is derived from an EMBL/GenBank/DDBJ whole genome shotgun (WGS) entry which is preliminary data.</text>
</comment>
<evidence type="ECO:0000256" key="2">
    <source>
        <dbReference type="SAM" id="Phobius"/>
    </source>
</evidence>
<feature type="transmembrane region" description="Helical" evidence="2">
    <location>
        <begin position="637"/>
        <end position="662"/>
    </location>
</feature>
<feature type="region of interest" description="Disordered" evidence="1">
    <location>
        <begin position="482"/>
        <end position="527"/>
    </location>
</feature>
<proteinExistence type="predicted"/>
<sequence>MSRARRGATAQLLAVGRRSAGGGRDPRIAVQSLCLALAAVAAALLLWGAEATHSVYGAREDRIAARMPVTAAPGTPPVAWWWEQPDTWGDHGFSVVTVRSTGAAAPPPPGLPRWPAPGETYVSPALVAVMPEAATRYGRLVGTVGPDGLADPGELLVYRAPEAGIELAAGAPFRGISGFGASTGPTPPFISQGFDRAEADFHWLLVPFLGLPALVLLVVAARLGARGRDRRLAVLHAIGAGPSVRARIAAGECLRPLALGTAVAGVPLTVLAFTGLRLPLTGYGIAARDLAPLRWAFPLSLLVLWALLCLVFAALHLRIRRATGSRPRREGDRPPAWPGVLCGFGTLAALWGAMIGDAVGVRIFTLGSLIALAGLPPLLGRAAARLSVRLAGHHRGDAARLIGNRWAAAHPGVVARTCAALAVLLGLLAQVQVSVTELSAEARHAGALAGRLDGRLHQVDGASTPAEATLFLAGLGPEDLVLRISEPDHGPGADPVTGPDPGSDSDSGRTDEGTRTASEPPPGRPVLVGDCRALAALGALRACPRDRAVPASEAYDGRTARTEALRWMSFGDVRVRAATGPAELREGGGSFVVLTEGPDGAARVERAAYAALPLPHVGVPGTEFTVGASARARIADWVLLVALTGFAFLALTGAAGLLHAFLDRAETLRPLAGYTSGVRFHLRVAWWGMGVPTLSALVLATLFAGLLAAFNLGFLAPSGDSPLGLLVGGLVLASAVCAAATAVGGWLAARFTHRWVPHGD</sequence>
<feature type="transmembrane region" description="Helical" evidence="2">
    <location>
        <begin position="336"/>
        <end position="355"/>
    </location>
</feature>
<evidence type="ECO:0000313" key="3">
    <source>
        <dbReference type="EMBL" id="MEU7293459.1"/>
    </source>
</evidence>
<dbReference type="Proteomes" id="UP001551210">
    <property type="component" value="Unassembled WGS sequence"/>
</dbReference>
<evidence type="ECO:0000256" key="1">
    <source>
        <dbReference type="SAM" id="MobiDB-lite"/>
    </source>
</evidence>
<feature type="transmembrane region" description="Helical" evidence="2">
    <location>
        <begin position="295"/>
        <end position="315"/>
    </location>
</feature>
<feature type="transmembrane region" description="Helical" evidence="2">
    <location>
        <begin position="361"/>
        <end position="379"/>
    </location>
</feature>
<accession>A0ABV3CTB7</accession>
<keyword evidence="2" id="KW-0812">Transmembrane</keyword>
<dbReference type="RefSeq" id="WP_359205789.1">
    <property type="nucleotide sequence ID" value="NZ_JBEZAM010000008.1"/>
</dbReference>
<feature type="transmembrane region" description="Helical" evidence="2">
    <location>
        <begin position="723"/>
        <end position="749"/>
    </location>
</feature>
<keyword evidence="2" id="KW-0472">Membrane</keyword>
<reference evidence="3 4" key="1">
    <citation type="submission" date="2024-06" db="EMBL/GenBank/DDBJ databases">
        <title>The Natural Products Discovery Center: Release of the First 8490 Sequenced Strains for Exploring Actinobacteria Biosynthetic Diversity.</title>
        <authorList>
            <person name="Kalkreuter E."/>
            <person name="Kautsar S.A."/>
            <person name="Yang D."/>
            <person name="Bader C.D."/>
            <person name="Teijaro C.N."/>
            <person name="Fluegel L."/>
            <person name="Davis C.M."/>
            <person name="Simpson J.R."/>
            <person name="Lauterbach L."/>
            <person name="Steele A.D."/>
            <person name="Gui C."/>
            <person name="Meng S."/>
            <person name="Li G."/>
            <person name="Viehrig K."/>
            <person name="Ye F."/>
            <person name="Su P."/>
            <person name="Kiefer A.F."/>
            <person name="Nichols A."/>
            <person name="Cepeda A.J."/>
            <person name="Yan W."/>
            <person name="Fan B."/>
            <person name="Jiang Y."/>
            <person name="Adhikari A."/>
            <person name="Zheng C.-J."/>
            <person name="Schuster L."/>
            <person name="Cowan T.M."/>
            <person name="Smanski M.J."/>
            <person name="Chevrette M.G."/>
            <person name="De Carvalho L.P.S."/>
            <person name="Shen B."/>
        </authorList>
    </citation>
    <scope>NUCLEOTIDE SEQUENCE [LARGE SCALE GENOMIC DNA]</scope>
    <source>
        <strain evidence="3 4">NPDC045705</strain>
    </source>
</reference>
<feature type="transmembrane region" description="Helical" evidence="2">
    <location>
        <begin position="201"/>
        <end position="221"/>
    </location>
</feature>
<dbReference type="EMBL" id="JBEZAM010000008">
    <property type="protein sequence ID" value="MEU7293459.1"/>
    <property type="molecule type" value="Genomic_DNA"/>
</dbReference>
<protein>
    <recommendedName>
        <fullName evidence="5">ABC transporter permease</fullName>
    </recommendedName>
</protein>
<keyword evidence="2" id="KW-1133">Transmembrane helix</keyword>
<name>A0ABV3CTB7_STREX</name>
<keyword evidence="4" id="KW-1185">Reference proteome</keyword>
<evidence type="ECO:0008006" key="5">
    <source>
        <dbReference type="Google" id="ProtNLM"/>
    </source>
</evidence>
<feature type="transmembrane region" description="Helical" evidence="2">
    <location>
        <begin position="694"/>
        <end position="716"/>
    </location>
</feature>
<feature type="transmembrane region" description="Helical" evidence="2">
    <location>
        <begin position="257"/>
        <end position="275"/>
    </location>
</feature>
<organism evidence="3 4">
    <name type="scientific">Streptomyces exfoliatus</name>
    <name type="common">Streptomyces hydrogenans</name>
    <dbReference type="NCBI Taxonomy" id="1905"/>
    <lineage>
        <taxon>Bacteria</taxon>
        <taxon>Bacillati</taxon>
        <taxon>Actinomycetota</taxon>
        <taxon>Actinomycetes</taxon>
        <taxon>Kitasatosporales</taxon>
        <taxon>Streptomycetaceae</taxon>
        <taxon>Streptomyces</taxon>
    </lineage>
</organism>
<gene>
    <name evidence="3" type="ORF">AB0A76_09685</name>
</gene>